<dbReference type="InterPro" id="IPR014729">
    <property type="entry name" value="Rossmann-like_a/b/a_fold"/>
</dbReference>
<evidence type="ECO:0000313" key="5">
    <source>
        <dbReference type="Proteomes" id="UP000565572"/>
    </source>
</evidence>
<evidence type="ECO:0000313" key="4">
    <source>
        <dbReference type="EMBL" id="MBB3325300.1"/>
    </source>
</evidence>
<dbReference type="SUPFAM" id="SSF52374">
    <property type="entry name" value="Nucleotidylyl transferase"/>
    <property type="match status" value="2"/>
</dbReference>
<accession>A0A7W5JS87</accession>
<dbReference type="PANTHER" id="PTHR43793:SF1">
    <property type="entry name" value="FAD SYNTHASE"/>
    <property type="match status" value="1"/>
</dbReference>
<organism evidence="4 5">
    <name type="scientific">Microlunatus antarcticus</name>
    <dbReference type="NCBI Taxonomy" id="53388"/>
    <lineage>
        <taxon>Bacteria</taxon>
        <taxon>Bacillati</taxon>
        <taxon>Actinomycetota</taxon>
        <taxon>Actinomycetes</taxon>
        <taxon>Propionibacteriales</taxon>
        <taxon>Propionibacteriaceae</taxon>
        <taxon>Microlunatus</taxon>
    </lineage>
</organism>
<dbReference type="GO" id="GO:0016779">
    <property type="term" value="F:nucleotidyltransferase activity"/>
    <property type="evidence" value="ECO:0007669"/>
    <property type="project" value="UniProtKB-KW"/>
</dbReference>
<dbReference type="AlphaFoldDB" id="A0A7W5JS87"/>
<dbReference type="NCBIfam" id="TIGR00125">
    <property type="entry name" value="cyt_tran_rel"/>
    <property type="match status" value="1"/>
</dbReference>
<protein>
    <submittedName>
        <fullName evidence="4">Cytidyltransferase-like protein</fullName>
    </submittedName>
</protein>
<reference evidence="4 5" key="1">
    <citation type="submission" date="2020-08" db="EMBL/GenBank/DDBJ databases">
        <title>Sequencing the genomes of 1000 actinobacteria strains.</title>
        <authorList>
            <person name="Klenk H.-P."/>
        </authorList>
    </citation>
    <scope>NUCLEOTIDE SEQUENCE [LARGE SCALE GENOMIC DNA]</scope>
    <source>
        <strain evidence="4 5">DSM 11053</strain>
    </source>
</reference>
<sequence>MDVGRLTGAFDLLTVAQLDVIEQARGRCDRLVARVRTDEQVLRIEGLAPVMPLDERVSLVAALRVVDDVDVAADDHLVGRTERGLAYDFADASSPAEGEVLRPRPDGPVLPAVPDFLVRTDATDPGTRTGYVPGGWDMFHIGHLRILERARAQCDRLVVGVVTDEALVAAKGRPPMVPFAARAAVVAAVGLVDEVVADASSNKLLAWERVGFDVLFKGDDWRGTAKGDRLETEMAQVGVELRYFPYTPHTSSTALRSVLDAR</sequence>
<dbReference type="InterPro" id="IPR050385">
    <property type="entry name" value="Archaeal_FAD_synthase"/>
</dbReference>
<dbReference type="UniPathway" id="UPA00558">
    <property type="reaction ID" value="UER00742"/>
</dbReference>
<keyword evidence="5" id="KW-1185">Reference proteome</keyword>
<keyword evidence="1 4" id="KW-0808">Transferase</keyword>
<gene>
    <name evidence="4" type="ORF">FHX39_000244</name>
</gene>
<dbReference type="EMBL" id="JACHZG010000001">
    <property type="protein sequence ID" value="MBB3325300.1"/>
    <property type="molecule type" value="Genomic_DNA"/>
</dbReference>
<comment type="caution">
    <text evidence="4">The sequence shown here is derived from an EMBL/GenBank/DDBJ whole genome shotgun (WGS) entry which is preliminary data.</text>
</comment>
<evidence type="ECO:0000259" key="3">
    <source>
        <dbReference type="Pfam" id="PF01467"/>
    </source>
</evidence>
<evidence type="ECO:0000256" key="1">
    <source>
        <dbReference type="ARBA" id="ARBA00022679"/>
    </source>
</evidence>
<dbReference type="Gene3D" id="3.40.50.620">
    <property type="entry name" value="HUPs"/>
    <property type="match status" value="2"/>
</dbReference>
<feature type="domain" description="Cytidyltransferase-like" evidence="3">
    <location>
        <begin position="7"/>
        <end position="79"/>
    </location>
</feature>
<keyword evidence="2" id="KW-0548">Nucleotidyltransferase</keyword>
<dbReference type="PANTHER" id="PTHR43793">
    <property type="entry name" value="FAD SYNTHASE"/>
    <property type="match status" value="1"/>
</dbReference>
<dbReference type="GO" id="GO:0006646">
    <property type="term" value="P:phosphatidylethanolamine biosynthetic process"/>
    <property type="evidence" value="ECO:0007669"/>
    <property type="project" value="UniProtKB-UniPathway"/>
</dbReference>
<dbReference type="InterPro" id="IPR004821">
    <property type="entry name" value="Cyt_trans-like"/>
</dbReference>
<dbReference type="Proteomes" id="UP000565572">
    <property type="component" value="Unassembled WGS sequence"/>
</dbReference>
<dbReference type="RefSeq" id="WP_183336089.1">
    <property type="nucleotide sequence ID" value="NZ_JACHZG010000001.1"/>
</dbReference>
<evidence type="ECO:0000256" key="2">
    <source>
        <dbReference type="ARBA" id="ARBA00022695"/>
    </source>
</evidence>
<dbReference type="Pfam" id="PF01467">
    <property type="entry name" value="CTP_transf_like"/>
    <property type="match status" value="2"/>
</dbReference>
<feature type="domain" description="Cytidyltransferase-like" evidence="3">
    <location>
        <begin position="132"/>
        <end position="256"/>
    </location>
</feature>
<name>A0A7W5JS87_9ACTN</name>
<proteinExistence type="predicted"/>